<protein>
    <submittedName>
        <fullName evidence="11">Capsular exopolysaccharide synthesis family protein</fullName>
    </submittedName>
</protein>
<evidence type="ECO:0000259" key="10">
    <source>
        <dbReference type="Pfam" id="PF02706"/>
    </source>
</evidence>
<dbReference type="Gene3D" id="3.40.50.300">
    <property type="entry name" value="P-loop containing nucleotide triphosphate hydrolases"/>
    <property type="match status" value="1"/>
</dbReference>
<accession>A0A840IAL3</accession>
<dbReference type="InterPro" id="IPR050445">
    <property type="entry name" value="Bact_polysacc_biosynth/exp"/>
</dbReference>
<dbReference type="InterPro" id="IPR005702">
    <property type="entry name" value="Wzc-like_C"/>
</dbReference>
<dbReference type="GO" id="GO:0005886">
    <property type="term" value="C:plasma membrane"/>
    <property type="evidence" value="ECO:0007669"/>
    <property type="project" value="UniProtKB-SubCell"/>
</dbReference>
<dbReference type="RefSeq" id="WP_183340005.1">
    <property type="nucleotide sequence ID" value="NZ_JACHNU010000001.1"/>
</dbReference>
<evidence type="ECO:0000256" key="8">
    <source>
        <dbReference type="ARBA" id="ARBA00023136"/>
    </source>
</evidence>
<evidence type="ECO:0000313" key="12">
    <source>
        <dbReference type="Proteomes" id="UP000585272"/>
    </source>
</evidence>
<dbReference type="NCBIfam" id="TIGR01007">
    <property type="entry name" value="eps_fam"/>
    <property type="match status" value="1"/>
</dbReference>
<reference evidence="11 12" key="1">
    <citation type="submission" date="2020-08" db="EMBL/GenBank/DDBJ databases">
        <title>Genomic Encyclopedia of Archaeal and Bacterial Type Strains, Phase II (KMG-II): from individual species to whole genera.</title>
        <authorList>
            <person name="Goeker M."/>
        </authorList>
    </citation>
    <scope>NUCLEOTIDE SEQUENCE [LARGE SCALE GENOMIC DNA]</scope>
    <source>
        <strain evidence="11 12">DSM 23288</strain>
    </source>
</reference>
<dbReference type="InterPro" id="IPR003856">
    <property type="entry name" value="LPS_length_determ_N"/>
</dbReference>
<keyword evidence="3" id="KW-1003">Cell membrane</keyword>
<dbReference type="PANTHER" id="PTHR32309:SF13">
    <property type="entry name" value="FERRIC ENTEROBACTIN TRANSPORT PROTEIN FEPE"/>
    <property type="match status" value="1"/>
</dbReference>
<keyword evidence="5" id="KW-0547">Nucleotide-binding</keyword>
<evidence type="ECO:0000256" key="5">
    <source>
        <dbReference type="ARBA" id="ARBA00022741"/>
    </source>
</evidence>
<comment type="caution">
    <text evidence="11">The sequence shown here is derived from an EMBL/GenBank/DDBJ whole genome shotgun (WGS) entry which is preliminary data.</text>
</comment>
<sequence length="442" mass="47181">MQFREFLAVVWKRRLVVTLLFVVCVGLASAFAFSQPKRYESTATIAFTPSPRQGQNYLPSDNLSALLSTYATIATSERVERAAELLYGGPLPGEVSTSTAAGSGILDIIAKDTSPEGAAETATATARAFIASLDDNDLLVASIVNEPAPSSTPLQPRPPLIITLAAVLAAIAAVLLALLLETFRATIDSSRDLAEVTETPVIGRIERSRALHRGRTTIVWEDPRLDRLQEEFRALRTNIELLLDEKASIIQVTSAEQGQGKSTVVANLGIAFSQLGIPTVIVDADLRRPRQHDVFGVANEVGVSTLLLVSDTDPAEVLQETDYEGLSVLPSGPALPNATEMLHVRFRHVIRELQASGALVLIDSPPVLPVSDARLIAPHVDGTLFVIAAHRTRASTVGAALEKLRFANGRVIGTVLNFTDDDEPGDAGYASTRAASGPVYAP</sequence>
<evidence type="ECO:0000256" key="2">
    <source>
        <dbReference type="ARBA" id="ARBA00006683"/>
    </source>
</evidence>
<name>A0A840IAL3_9ACTN</name>
<evidence type="ECO:0000256" key="3">
    <source>
        <dbReference type="ARBA" id="ARBA00022475"/>
    </source>
</evidence>
<feature type="domain" description="Polysaccharide chain length determinant N-terminal" evidence="10">
    <location>
        <begin position="3"/>
        <end position="78"/>
    </location>
</feature>
<dbReference type="AlphaFoldDB" id="A0A840IAL3"/>
<feature type="transmembrane region" description="Helical" evidence="9">
    <location>
        <begin position="160"/>
        <end position="180"/>
    </location>
</feature>
<comment type="similarity">
    <text evidence="2">Belongs to the CpsC/CapA family.</text>
</comment>
<dbReference type="GO" id="GO:0005524">
    <property type="term" value="F:ATP binding"/>
    <property type="evidence" value="ECO:0007669"/>
    <property type="project" value="UniProtKB-KW"/>
</dbReference>
<evidence type="ECO:0000256" key="6">
    <source>
        <dbReference type="ARBA" id="ARBA00022840"/>
    </source>
</evidence>
<dbReference type="Proteomes" id="UP000585272">
    <property type="component" value="Unassembled WGS sequence"/>
</dbReference>
<dbReference type="Pfam" id="PF02706">
    <property type="entry name" value="Wzz"/>
    <property type="match status" value="1"/>
</dbReference>
<evidence type="ECO:0000256" key="7">
    <source>
        <dbReference type="ARBA" id="ARBA00022989"/>
    </source>
</evidence>
<keyword evidence="8 9" id="KW-0472">Membrane</keyword>
<evidence type="ECO:0000313" key="11">
    <source>
        <dbReference type="EMBL" id="MBB4661662.1"/>
    </source>
</evidence>
<dbReference type="InterPro" id="IPR027417">
    <property type="entry name" value="P-loop_NTPase"/>
</dbReference>
<dbReference type="EMBL" id="JACHNU010000001">
    <property type="protein sequence ID" value="MBB4661662.1"/>
    <property type="molecule type" value="Genomic_DNA"/>
</dbReference>
<evidence type="ECO:0000256" key="4">
    <source>
        <dbReference type="ARBA" id="ARBA00022692"/>
    </source>
</evidence>
<dbReference type="PANTHER" id="PTHR32309">
    <property type="entry name" value="TYROSINE-PROTEIN KINASE"/>
    <property type="match status" value="1"/>
</dbReference>
<comment type="subcellular location">
    <subcellularLocation>
        <location evidence="1">Cell membrane</location>
        <topology evidence="1">Multi-pass membrane protein</topology>
    </subcellularLocation>
</comment>
<evidence type="ECO:0000256" key="9">
    <source>
        <dbReference type="SAM" id="Phobius"/>
    </source>
</evidence>
<dbReference type="CDD" id="cd05387">
    <property type="entry name" value="BY-kinase"/>
    <property type="match status" value="1"/>
</dbReference>
<keyword evidence="4 9" id="KW-0812">Transmembrane</keyword>
<proteinExistence type="inferred from homology"/>
<keyword evidence="6" id="KW-0067">ATP-binding</keyword>
<organism evidence="11 12">
    <name type="scientific">Conexibacter arvalis</name>
    <dbReference type="NCBI Taxonomy" id="912552"/>
    <lineage>
        <taxon>Bacteria</taxon>
        <taxon>Bacillati</taxon>
        <taxon>Actinomycetota</taxon>
        <taxon>Thermoleophilia</taxon>
        <taxon>Solirubrobacterales</taxon>
        <taxon>Conexibacteraceae</taxon>
        <taxon>Conexibacter</taxon>
    </lineage>
</organism>
<evidence type="ECO:0000256" key="1">
    <source>
        <dbReference type="ARBA" id="ARBA00004651"/>
    </source>
</evidence>
<gene>
    <name evidence="11" type="ORF">BDZ31_001235</name>
</gene>
<keyword evidence="7 9" id="KW-1133">Transmembrane helix</keyword>
<dbReference type="SUPFAM" id="SSF52540">
    <property type="entry name" value="P-loop containing nucleoside triphosphate hydrolases"/>
    <property type="match status" value="1"/>
</dbReference>
<keyword evidence="12" id="KW-1185">Reference proteome</keyword>